<gene>
    <name evidence="2" type="ORF">H6P81_016462</name>
</gene>
<evidence type="ECO:0000313" key="2">
    <source>
        <dbReference type="EMBL" id="KAG9445122.1"/>
    </source>
</evidence>
<protein>
    <submittedName>
        <fullName evidence="2">Uncharacterized protein</fullName>
    </submittedName>
</protein>
<dbReference type="AlphaFoldDB" id="A0AAV7EC65"/>
<feature type="region of interest" description="Disordered" evidence="1">
    <location>
        <begin position="29"/>
        <end position="53"/>
    </location>
</feature>
<organism evidence="2 3">
    <name type="scientific">Aristolochia fimbriata</name>
    <name type="common">White veined hardy Dutchman's pipe vine</name>
    <dbReference type="NCBI Taxonomy" id="158543"/>
    <lineage>
        <taxon>Eukaryota</taxon>
        <taxon>Viridiplantae</taxon>
        <taxon>Streptophyta</taxon>
        <taxon>Embryophyta</taxon>
        <taxon>Tracheophyta</taxon>
        <taxon>Spermatophyta</taxon>
        <taxon>Magnoliopsida</taxon>
        <taxon>Magnoliidae</taxon>
        <taxon>Piperales</taxon>
        <taxon>Aristolochiaceae</taxon>
        <taxon>Aristolochia</taxon>
    </lineage>
</organism>
<dbReference type="EMBL" id="JAINDJ010000006">
    <property type="protein sequence ID" value="KAG9445122.1"/>
    <property type="molecule type" value="Genomic_DNA"/>
</dbReference>
<evidence type="ECO:0000313" key="3">
    <source>
        <dbReference type="Proteomes" id="UP000825729"/>
    </source>
</evidence>
<comment type="caution">
    <text evidence="2">The sequence shown here is derived from an EMBL/GenBank/DDBJ whole genome shotgun (WGS) entry which is preliminary data.</text>
</comment>
<sequence>MKGIELKASEEHLSHGSALGRLVRREMSDRGRVSAEASQPRFCSRKGGEERDVRPRKGIISKLQRSISATALERLVRREMFDRGRVSMGFAPERKVRIAVGKRGERKWQTKRSWCQWRTGRTQERRAFEQAALCSGKATEGSYITFHSSFPSCTLNGYSIIYSHTVFSRCNNFTPQFTGESRSKTLICSLINRRIWISEQDQTSHDATYQFGELKVQNMIKRGRVSGPRLSGSWCQWRTGRTQKLRAFEGSSSPGIRLWQNGRGYLGRGINGEPDRPRSEEHSSK</sequence>
<proteinExistence type="predicted"/>
<accession>A0AAV7EC65</accession>
<reference evidence="2 3" key="1">
    <citation type="submission" date="2021-07" db="EMBL/GenBank/DDBJ databases">
        <title>The Aristolochia fimbriata genome: insights into angiosperm evolution, floral development and chemical biosynthesis.</title>
        <authorList>
            <person name="Jiao Y."/>
        </authorList>
    </citation>
    <scope>NUCLEOTIDE SEQUENCE [LARGE SCALE GENOMIC DNA]</scope>
    <source>
        <strain evidence="2">IBCAS-2021</strain>
        <tissue evidence="2">Leaf</tissue>
    </source>
</reference>
<evidence type="ECO:0000256" key="1">
    <source>
        <dbReference type="SAM" id="MobiDB-lite"/>
    </source>
</evidence>
<dbReference type="Proteomes" id="UP000825729">
    <property type="component" value="Unassembled WGS sequence"/>
</dbReference>
<keyword evidence="3" id="KW-1185">Reference proteome</keyword>
<name>A0AAV7EC65_ARIFI</name>